<dbReference type="Proteomes" id="UP000535437">
    <property type="component" value="Unassembled WGS sequence"/>
</dbReference>
<organism evidence="2 3">
    <name type="scientific">Nesterenkonia xinjiangensis</name>
    <dbReference type="NCBI Taxonomy" id="225327"/>
    <lineage>
        <taxon>Bacteria</taxon>
        <taxon>Bacillati</taxon>
        <taxon>Actinomycetota</taxon>
        <taxon>Actinomycetes</taxon>
        <taxon>Micrococcales</taxon>
        <taxon>Micrococcaceae</taxon>
        <taxon>Nesterenkonia</taxon>
    </lineage>
</organism>
<dbReference type="AlphaFoldDB" id="A0A7Z0KA04"/>
<feature type="domain" description="Beta-lactamase-related" evidence="1">
    <location>
        <begin position="36"/>
        <end position="347"/>
    </location>
</feature>
<name>A0A7Z0KA04_9MICC</name>
<dbReference type="RefSeq" id="WP_343047499.1">
    <property type="nucleotide sequence ID" value="NZ_BAAALL010000011.1"/>
</dbReference>
<dbReference type="PANTHER" id="PTHR43283:SF3">
    <property type="entry name" value="BETA-LACTAMASE FAMILY PROTEIN (AFU_ORTHOLOGUE AFUA_5G07500)"/>
    <property type="match status" value="1"/>
</dbReference>
<protein>
    <submittedName>
        <fullName evidence="2">CubicO group peptidase (Beta-lactamase class C family)</fullName>
    </submittedName>
</protein>
<comment type="caution">
    <text evidence="2">The sequence shown here is derived from an EMBL/GenBank/DDBJ whole genome shotgun (WGS) entry which is preliminary data.</text>
</comment>
<dbReference type="InterPro" id="IPR012338">
    <property type="entry name" value="Beta-lactam/transpept-like"/>
</dbReference>
<reference evidence="2 3" key="1">
    <citation type="submission" date="2020-07" db="EMBL/GenBank/DDBJ databases">
        <title>Sequencing the genomes of 1000 actinobacteria strains.</title>
        <authorList>
            <person name="Klenk H.-P."/>
        </authorList>
    </citation>
    <scope>NUCLEOTIDE SEQUENCE [LARGE SCALE GENOMIC DNA]</scope>
    <source>
        <strain evidence="2 3">DSM 15475</strain>
    </source>
</reference>
<dbReference type="EMBL" id="JACCFY010000001">
    <property type="protein sequence ID" value="NYJ78318.1"/>
    <property type="molecule type" value="Genomic_DNA"/>
</dbReference>
<proteinExistence type="predicted"/>
<gene>
    <name evidence="2" type="ORF">HNR09_001729</name>
</gene>
<dbReference type="InterPro" id="IPR001466">
    <property type="entry name" value="Beta-lactam-related"/>
</dbReference>
<accession>A0A7Z0KA04</accession>
<keyword evidence="3" id="KW-1185">Reference proteome</keyword>
<dbReference type="InterPro" id="IPR050789">
    <property type="entry name" value="Diverse_Enzym_Activities"/>
</dbReference>
<sequence length="368" mass="39441">MSNALHELLARHVEAGTMPGAVGTFGAQYEPFSVGLDAPDGAPLEVDAIFRIQSMTKPITAVATLRLVQEGVIALDDAVATWLPELAEPRVLPHPDAPLEDAQPARGPITVRHLLTNQSGYGMMTTDSPLKQAMIEAGVEAGSEPVALSAQEWLDALASLPLAFDPGDGWRYHHSFGLLGILLGRLGHGSTYDVLAETVFTPAGMTDTEFTVPRDQAHRLPAVFQRGAEGFEQCEPAGAGFYVAPTPFDVSHSELVSTLADYHAFLSALRDGRLISPDFRDELCRDQVHPAAKAPDSFFPGFWDSAGWGYGVSVVTHGPHRGRFGWSGGLGTDSFVEPDGRICVVMTQVAMDERVFALLAELRELGGA</sequence>
<evidence type="ECO:0000313" key="3">
    <source>
        <dbReference type="Proteomes" id="UP000535437"/>
    </source>
</evidence>
<evidence type="ECO:0000313" key="2">
    <source>
        <dbReference type="EMBL" id="NYJ78318.1"/>
    </source>
</evidence>
<dbReference type="Gene3D" id="3.40.710.10">
    <property type="entry name" value="DD-peptidase/beta-lactamase superfamily"/>
    <property type="match status" value="1"/>
</dbReference>
<evidence type="ECO:0000259" key="1">
    <source>
        <dbReference type="Pfam" id="PF00144"/>
    </source>
</evidence>
<dbReference type="PANTHER" id="PTHR43283">
    <property type="entry name" value="BETA-LACTAMASE-RELATED"/>
    <property type="match status" value="1"/>
</dbReference>
<dbReference type="SUPFAM" id="SSF56601">
    <property type="entry name" value="beta-lactamase/transpeptidase-like"/>
    <property type="match status" value="1"/>
</dbReference>
<dbReference type="Pfam" id="PF00144">
    <property type="entry name" value="Beta-lactamase"/>
    <property type="match status" value="1"/>
</dbReference>